<name>A0A1G6ZH66_9FLAO</name>
<evidence type="ECO:0000256" key="1">
    <source>
        <dbReference type="SAM" id="SignalP"/>
    </source>
</evidence>
<gene>
    <name evidence="2" type="ORF">SAMN05421544_10278</name>
</gene>
<protein>
    <submittedName>
        <fullName evidence="2">Uncharacterized protein</fullName>
    </submittedName>
</protein>
<dbReference type="AlphaFoldDB" id="A0A1G6ZH66"/>
<dbReference type="RefSeq" id="WP_092735804.1">
    <property type="nucleotide sequence ID" value="NZ_FNAS01000002.1"/>
</dbReference>
<accession>A0A1G6ZH66</accession>
<keyword evidence="1" id="KW-0732">Signal</keyword>
<evidence type="ECO:0000313" key="3">
    <source>
        <dbReference type="Proteomes" id="UP000198517"/>
    </source>
</evidence>
<keyword evidence="3" id="KW-1185">Reference proteome</keyword>
<dbReference type="Proteomes" id="UP000198517">
    <property type="component" value="Unassembled WGS sequence"/>
</dbReference>
<organism evidence="2 3">
    <name type="scientific">Riemerella columbipharyngis</name>
    <dbReference type="NCBI Taxonomy" id="1071918"/>
    <lineage>
        <taxon>Bacteria</taxon>
        <taxon>Pseudomonadati</taxon>
        <taxon>Bacteroidota</taxon>
        <taxon>Flavobacteriia</taxon>
        <taxon>Flavobacteriales</taxon>
        <taxon>Weeksellaceae</taxon>
        <taxon>Riemerella</taxon>
    </lineage>
</organism>
<dbReference type="STRING" id="1071918.SAMN05421544_10278"/>
<evidence type="ECO:0000313" key="2">
    <source>
        <dbReference type="EMBL" id="SDE01792.1"/>
    </source>
</evidence>
<feature type="signal peptide" evidence="1">
    <location>
        <begin position="1"/>
        <end position="22"/>
    </location>
</feature>
<sequence>MRKRLIKLSTAVCLLFAPMIYAQQEGKVGINTESPAATLEVKPYSTEPSTAEGVIIPKLTYAQLKAKNSAYADSDDQVGTLIFVTDVTGYDSSDAKTTEVNRPGYYIYERNPNGTEPPYLWRNVKTEVDGVEVSKIVYTSTTPLDDKTVKSLDLEFRIHLDGSVWRPQVRFRDDIATLTGNRRLDFGYNKQMASNRFYYLNGGITFSPRDMTTWKNLAPSSNSNFPLTTGSLILVHLVDSANEVYYRVTFFSANSSDSRTDNDYAIVVEKY</sequence>
<dbReference type="EMBL" id="FNAS01000002">
    <property type="protein sequence ID" value="SDE01792.1"/>
    <property type="molecule type" value="Genomic_DNA"/>
</dbReference>
<proteinExistence type="predicted"/>
<dbReference type="OrthoDB" id="1488700at2"/>
<feature type="chain" id="PRO_5011626210" evidence="1">
    <location>
        <begin position="23"/>
        <end position="271"/>
    </location>
</feature>
<reference evidence="2 3" key="1">
    <citation type="submission" date="2016-10" db="EMBL/GenBank/DDBJ databases">
        <authorList>
            <person name="de Groot N.N."/>
        </authorList>
    </citation>
    <scope>NUCLEOTIDE SEQUENCE [LARGE SCALE GENOMIC DNA]</scope>
    <source>
        <strain evidence="2 3">DSM 24015</strain>
    </source>
</reference>